<organism evidence="2 3">
    <name type="scientific">Paenibacillus filicis</name>
    <dbReference type="NCBI Taxonomy" id="669464"/>
    <lineage>
        <taxon>Bacteria</taxon>
        <taxon>Bacillati</taxon>
        <taxon>Bacillota</taxon>
        <taxon>Bacilli</taxon>
        <taxon>Bacillales</taxon>
        <taxon>Paenibacillaceae</taxon>
        <taxon>Paenibacillus</taxon>
    </lineage>
</organism>
<dbReference type="SUPFAM" id="SSF53927">
    <property type="entry name" value="Cytidine deaminase-like"/>
    <property type="match status" value="1"/>
</dbReference>
<proteinExistence type="predicted"/>
<evidence type="ECO:0000259" key="1">
    <source>
        <dbReference type="PROSITE" id="PS51747"/>
    </source>
</evidence>
<protein>
    <submittedName>
        <fullName evidence="2">Type II toxin-antitoxin system RelE/ParE family toxin</fullName>
    </submittedName>
</protein>
<sequence length="100" mass="11063">MSSGYKLTYHKEAVKFIAKQEKAIQERIVQGLKGLLNIPPAGYIKLMKGYVGYEYLLLAFEEAEKARDEGSFPIGAVIVDSNGEIISQGRNRVFSSCDSS</sequence>
<reference evidence="2 3" key="1">
    <citation type="submission" date="2024-04" db="EMBL/GenBank/DDBJ databases">
        <title>draft genome sequnece of Paenibacillus filicis.</title>
        <authorList>
            <person name="Kim D.-U."/>
        </authorList>
    </citation>
    <scope>NUCLEOTIDE SEQUENCE [LARGE SCALE GENOMIC DNA]</scope>
    <source>
        <strain evidence="2 3">KACC14197</strain>
    </source>
</reference>
<dbReference type="EMBL" id="JBBPCC010000017">
    <property type="protein sequence ID" value="MEK8130848.1"/>
    <property type="molecule type" value="Genomic_DNA"/>
</dbReference>
<dbReference type="InterPro" id="IPR016193">
    <property type="entry name" value="Cytidine_deaminase-like"/>
</dbReference>
<evidence type="ECO:0000313" key="3">
    <source>
        <dbReference type="Proteomes" id="UP001469365"/>
    </source>
</evidence>
<dbReference type="InterPro" id="IPR002125">
    <property type="entry name" value="CMP_dCMP_dom"/>
</dbReference>
<comment type="caution">
    <text evidence="2">The sequence shown here is derived from an EMBL/GenBank/DDBJ whole genome shotgun (WGS) entry which is preliminary data.</text>
</comment>
<dbReference type="PROSITE" id="PS51747">
    <property type="entry name" value="CYT_DCMP_DEAMINASES_2"/>
    <property type="match status" value="1"/>
</dbReference>
<gene>
    <name evidence="2" type="ORF">WMW72_23355</name>
</gene>
<dbReference type="Pfam" id="PF00383">
    <property type="entry name" value="dCMP_cyt_deam_1"/>
    <property type="match status" value="1"/>
</dbReference>
<dbReference type="Gene3D" id="3.40.140.10">
    <property type="entry name" value="Cytidine Deaminase, domain 2"/>
    <property type="match status" value="1"/>
</dbReference>
<dbReference type="Proteomes" id="UP001469365">
    <property type="component" value="Unassembled WGS sequence"/>
</dbReference>
<keyword evidence="3" id="KW-1185">Reference proteome</keyword>
<accession>A0ABU9DRZ3</accession>
<evidence type="ECO:0000313" key="2">
    <source>
        <dbReference type="EMBL" id="MEK8130848.1"/>
    </source>
</evidence>
<feature type="domain" description="CMP/dCMP-type deaminase" evidence="1">
    <location>
        <begin position="50"/>
        <end position="100"/>
    </location>
</feature>
<name>A0ABU9DRZ3_9BACL</name>